<dbReference type="EMBL" id="BPLQ01009295">
    <property type="protein sequence ID" value="GIY43104.1"/>
    <property type="molecule type" value="Genomic_DNA"/>
</dbReference>
<dbReference type="Proteomes" id="UP001054837">
    <property type="component" value="Unassembled WGS sequence"/>
</dbReference>
<accession>A0AAV4TD27</accession>
<proteinExistence type="predicted"/>
<evidence type="ECO:0000313" key="1">
    <source>
        <dbReference type="EMBL" id="GIY43104.1"/>
    </source>
</evidence>
<name>A0AAV4TD27_9ARAC</name>
<dbReference type="AlphaFoldDB" id="A0AAV4TD27"/>
<comment type="caution">
    <text evidence="1">The sequence shown here is derived from an EMBL/GenBank/DDBJ whole genome shotgun (WGS) entry which is preliminary data.</text>
</comment>
<gene>
    <name evidence="1" type="ORF">CDAR_294191</name>
</gene>
<reference evidence="1 2" key="1">
    <citation type="submission" date="2021-06" db="EMBL/GenBank/DDBJ databases">
        <title>Caerostris darwini draft genome.</title>
        <authorList>
            <person name="Kono N."/>
            <person name="Arakawa K."/>
        </authorList>
    </citation>
    <scope>NUCLEOTIDE SEQUENCE [LARGE SCALE GENOMIC DNA]</scope>
</reference>
<keyword evidence="2" id="KW-1185">Reference proteome</keyword>
<organism evidence="1 2">
    <name type="scientific">Caerostris darwini</name>
    <dbReference type="NCBI Taxonomy" id="1538125"/>
    <lineage>
        <taxon>Eukaryota</taxon>
        <taxon>Metazoa</taxon>
        <taxon>Ecdysozoa</taxon>
        <taxon>Arthropoda</taxon>
        <taxon>Chelicerata</taxon>
        <taxon>Arachnida</taxon>
        <taxon>Araneae</taxon>
        <taxon>Araneomorphae</taxon>
        <taxon>Entelegynae</taxon>
        <taxon>Araneoidea</taxon>
        <taxon>Araneidae</taxon>
        <taxon>Caerostris</taxon>
    </lineage>
</organism>
<evidence type="ECO:0000313" key="2">
    <source>
        <dbReference type="Proteomes" id="UP001054837"/>
    </source>
</evidence>
<protein>
    <submittedName>
        <fullName evidence="1">Uncharacterized protein</fullName>
    </submittedName>
</protein>
<sequence>MKRRQYIGKSEVLNAQIGMLERSDKISRPPFITLASTPPLWGTTCWGLLIQWKARARNLNPTPPFPVSARAGRSICRVVNPLNDTAREIPLSSVNELFIGHCSKTGIRKLQRGDFEIII</sequence>